<sequence length="148" mass="16879">MSKLDWFNNVENRPHPWEGMGLTWLTTALNVPDVKAAINFYTEVMKMVVISELEGDGGDVLFARIRYRGTNFTINKEGWDSDLKSPNTSGAMPPFIFYMYVDDMITLVNEMVEAGSTVLNEPAEMFWGDLKARVKDPFGFIWDIAQKL</sequence>
<gene>
    <name evidence="3" type="ORF">G3W53_05935</name>
    <name evidence="2" type="ORF">GP711_13130</name>
</gene>
<dbReference type="Pfam" id="PF00903">
    <property type="entry name" value="Glyoxalase"/>
    <property type="match status" value="1"/>
</dbReference>
<evidence type="ECO:0000313" key="4">
    <source>
        <dbReference type="Proteomes" id="UP000437875"/>
    </source>
</evidence>
<dbReference type="EMBL" id="JAAGYP010000005">
    <property type="protein sequence ID" value="NEN69722.1"/>
    <property type="molecule type" value="Genomic_DNA"/>
</dbReference>
<evidence type="ECO:0000259" key="1">
    <source>
        <dbReference type="PROSITE" id="PS51819"/>
    </source>
</evidence>
<evidence type="ECO:0000313" key="3">
    <source>
        <dbReference type="EMBL" id="NEN69722.1"/>
    </source>
</evidence>
<dbReference type="InterPro" id="IPR037523">
    <property type="entry name" value="VOC_core"/>
</dbReference>
<reference evidence="3 5" key="2">
    <citation type="submission" date="2020-02" db="EMBL/GenBank/DDBJ databases">
        <authorList>
            <person name="Subbiah M."/>
            <person name="Call D."/>
        </authorList>
    </citation>
    <scope>NUCLEOTIDE SEQUENCE [LARGE SCALE GENOMIC DNA]</scope>
    <source>
        <strain evidence="3 5">8375wB1</strain>
    </source>
</reference>
<dbReference type="EMBL" id="WSGM01000006">
    <property type="protein sequence ID" value="KAE9731611.1"/>
    <property type="molecule type" value="Genomic_DNA"/>
</dbReference>
<comment type="caution">
    <text evidence="2">The sequence shown here is derived from an EMBL/GenBank/DDBJ whole genome shotgun (WGS) entry which is preliminary data.</text>
</comment>
<dbReference type="InterPro" id="IPR029068">
    <property type="entry name" value="Glyas_Bleomycin-R_OHBP_Dase"/>
</dbReference>
<dbReference type="RefSeq" id="WP_001773947.1">
    <property type="nucleotide sequence ID" value="NZ_AP021963.1"/>
</dbReference>
<dbReference type="Proteomes" id="UP000471360">
    <property type="component" value="Unassembled WGS sequence"/>
</dbReference>
<dbReference type="Proteomes" id="UP000437875">
    <property type="component" value="Unassembled WGS sequence"/>
</dbReference>
<dbReference type="SUPFAM" id="SSF54593">
    <property type="entry name" value="Glyoxalase/Bleomycin resistance protein/Dihydroxybiphenyl dioxygenase"/>
    <property type="match status" value="1"/>
</dbReference>
<proteinExistence type="predicted"/>
<dbReference type="PROSITE" id="PS51819">
    <property type="entry name" value="VOC"/>
    <property type="match status" value="1"/>
</dbReference>
<dbReference type="AlphaFoldDB" id="A0A400J2U0"/>
<protein>
    <submittedName>
        <fullName evidence="2">VOC family protein</fullName>
    </submittedName>
</protein>
<dbReference type="Gene3D" id="3.10.180.10">
    <property type="entry name" value="2,3-Dihydroxybiphenyl 1,2-Dioxygenase, domain 1"/>
    <property type="match status" value="1"/>
</dbReference>
<dbReference type="PANTHER" id="PTHR34109">
    <property type="entry name" value="BNAUNNG04460D PROTEIN-RELATED"/>
    <property type="match status" value="1"/>
</dbReference>
<evidence type="ECO:0000313" key="5">
    <source>
        <dbReference type="Proteomes" id="UP000471360"/>
    </source>
</evidence>
<dbReference type="InterPro" id="IPR004360">
    <property type="entry name" value="Glyas_Fos-R_dOase_dom"/>
</dbReference>
<organism evidence="2 4">
    <name type="scientific">Escherichia coli</name>
    <dbReference type="NCBI Taxonomy" id="562"/>
    <lineage>
        <taxon>Bacteria</taxon>
        <taxon>Pseudomonadati</taxon>
        <taxon>Pseudomonadota</taxon>
        <taxon>Gammaproteobacteria</taxon>
        <taxon>Enterobacterales</taxon>
        <taxon>Enterobacteriaceae</taxon>
        <taxon>Escherichia</taxon>
    </lineage>
</organism>
<name>A0A400J2U0_ECOLX</name>
<evidence type="ECO:0000313" key="2">
    <source>
        <dbReference type="EMBL" id="KAE9731611.1"/>
    </source>
</evidence>
<feature type="domain" description="VOC" evidence="1">
    <location>
        <begin position="21"/>
        <end position="147"/>
    </location>
</feature>
<reference evidence="2 4" key="1">
    <citation type="submission" date="2019-10" db="EMBL/GenBank/DDBJ databases">
        <title>Antimicrobial-resistant enteric bacteria are widely distributed amongst people, animals and the environment in northern Tanzania.</title>
        <authorList>
            <person name="Subbiah M."/>
            <person name="Call D.R."/>
        </authorList>
    </citation>
    <scope>NUCLEOTIDE SEQUENCE [LARGE SCALE GENOMIC DNA]</scope>
    <source>
        <strain evidence="2 4">TzEc067</strain>
    </source>
</reference>
<accession>A0A400J2U0</accession>